<dbReference type="OrthoDB" id="15415at2157"/>
<sequence length="243" mass="25358">MYDRNPDRVDDALRSTDGVDETARYDDPLALADTCDVVVECAGHSAVERYAVPLLETGTDLLALSVGALADADLHEAIVRTAVASGARFEVPSGALAGVDAIKGAAVHGQLDEVVFVTIKPPAGLAGAPYIEEHDVDLAAIEEKRLVFEGSAREAAPAFPANINVAMALSLAGLGADDTVVKIFADPDETDNVHRIEARGGAGSMAFAFHTHPHPANPRTSYIAALSTIASLRRRTAPLVVGT</sequence>
<evidence type="ECO:0000313" key="9">
    <source>
        <dbReference type="EMBL" id="AUV80819.1"/>
    </source>
</evidence>
<dbReference type="SUPFAM" id="SSF55347">
    <property type="entry name" value="Glyceraldehyde-3-phosphate dehydrogenase-like, C-terminal domain"/>
    <property type="match status" value="1"/>
</dbReference>
<dbReference type="Proteomes" id="UP000236584">
    <property type="component" value="Chromosome"/>
</dbReference>
<accession>A0A2I8VID2</accession>
<dbReference type="PANTHER" id="PTHR31873">
    <property type="entry name" value="L-ASPARTATE DEHYDROGENASE-RELATED"/>
    <property type="match status" value="1"/>
</dbReference>
<comment type="catalytic activity">
    <reaction evidence="6">
        <text>L-aspartate + NADP(+) + H2O = oxaloacetate + NH4(+) + NADPH + H(+)</text>
        <dbReference type="Rhea" id="RHEA:11784"/>
        <dbReference type="ChEBI" id="CHEBI:15377"/>
        <dbReference type="ChEBI" id="CHEBI:15378"/>
        <dbReference type="ChEBI" id="CHEBI:16452"/>
        <dbReference type="ChEBI" id="CHEBI:28938"/>
        <dbReference type="ChEBI" id="CHEBI:29991"/>
        <dbReference type="ChEBI" id="CHEBI:57783"/>
        <dbReference type="ChEBI" id="CHEBI:58349"/>
        <dbReference type="EC" id="1.4.1.21"/>
    </reaction>
</comment>
<dbReference type="GO" id="GO:0033735">
    <property type="term" value="F:aspartate dehydrogenase [NAD(P)+] activity"/>
    <property type="evidence" value="ECO:0007669"/>
    <property type="project" value="UniProtKB-EC"/>
</dbReference>
<proteinExistence type="inferred from homology"/>
<comment type="catalytic activity">
    <reaction evidence="6">
        <text>L-aspartate + NAD(+) + H2O = oxaloacetate + NH4(+) + NADH + H(+)</text>
        <dbReference type="Rhea" id="RHEA:11788"/>
        <dbReference type="ChEBI" id="CHEBI:15377"/>
        <dbReference type="ChEBI" id="CHEBI:15378"/>
        <dbReference type="ChEBI" id="CHEBI:16452"/>
        <dbReference type="ChEBI" id="CHEBI:28938"/>
        <dbReference type="ChEBI" id="CHEBI:29991"/>
        <dbReference type="ChEBI" id="CHEBI:57540"/>
        <dbReference type="ChEBI" id="CHEBI:57945"/>
        <dbReference type="EC" id="1.4.1.21"/>
    </reaction>
</comment>
<dbReference type="PANTHER" id="PTHR31873:SF6">
    <property type="entry name" value="ASPARTATE DEHYDROGENASE DOMAIN-CONTAINING PROTEIN"/>
    <property type="match status" value="1"/>
</dbReference>
<feature type="binding site" evidence="6">
    <location>
        <position position="95"/>
    </location>
    <ligand>
        <name>NAD(+)</name>
        <dbReference type="ChEBI" id="CHEBI:57540"/>
    </ligand>
</feature>
<feature type="domain" description="Aspartate/homoserine dehydrogenase NAD-binding" evidence="8">
    <location>
        <begin position="9"/>
        <end position="92"/>
    </location>
</feature>
<comment type="similarity">
    <text evidence="1 6">Belongs to the L-aspartate dehydrogenase family.</text>
</comment>
<dbReference type="SUPFAM" id="SSF51735">
    <property type="entry name" value="NAD(P)-binding Rossmann-fold domains"/>
    <property type="match status" value="1"/>
</dbReference>
<protein>
    <recommendedName>
        <fullName evidence="6">L-aspartate dehydrogenase</fullName>
        <ecNumber evidence="6">1.4.1.21</ecNumber>
    </recommendedName>
</protein>
<dbReference type="PIRSF" id="PIRSF005227">
    <property type="entry name" value="Asp_dh_NAD_syn"/>
    <property type="match status" value="1"/>
</dbReference>
<dbReference type="Gene3D" id="3.30.360.10">
    <property type="entry name" value="Dihydrodipicolinate Reductase, domain 2"/>
    <property type="match status" value="1"/>
</dbReference>
<dbReference type="UniPathway" id="UPA00253">
    <property type="reaction ID" value="UER00456"/>
</dbReference>
<dbReference type="KEGG" id="srub:C2R22_03390"/>
<evidence type="ECO:0000256" key="6">
    <source>
        <dbReference type="HAMAP-Rule" id="MF_01265"/>
    </source>
</evidence>
<comment type="pathway">
    <text evidence="6">Cofactor biosynthesis; NAD(+) biosynthesis; iminoaspartate from L-aspartate (dehydrogenase route): step 1/1.</text>
</comment>
<dbReference type="GO" id="GO:0016639">
    <property type="term" value="F:oxidoreductase activity, acting on the CH-NH2 group of donors, NAD or NADP as acceptor"/>
    <property type="evidence" value="ECO:0007669"/>
    <property type="project" value="UniProtKB-UniRule"/>
</dbReference>
<name>A0A2I8VID2_9EURY</name>
<evidence type="ECO:0000256" key="4">
    <source>
        <dbReference type="ARBA" id="ARBA00023002"/>
    </source>
</evidence>
<evidence type="ECO:0000259" key="7">
    <source>
        <dbReference type="Pfam" id="PF01958"/>
    </source>
</evidence>
<feature type="domain" description="Aspartate dehydrogenase" evidence="7">
    <location>
        <begin position="142"/>
        <end position="229"/>
    </location>
</feature>
<comment type="miscellaneous">
    <text evidence="6">The iminoaspartate product is unstable in aqueous solution and can decompose to oxaloacetate and ammonia.</text>
</comment>
<dbReference type="InterPro" id="IPR002811">
    <property type="entry name" value="Asp_DH"/>
</dbReference>
<evidence type="ECO:0000259" key="8">
    <source>
        <dbReference type="Pfam" id="PF03447"/>
    </source>
</evidence>
<dbReference type="GeneID" id="35591101"/>
<gene>
    <name evidence="6" type="primary">nadX</name>
    <name evidence="9" type="ORF">C2R22_03390</name>
</gene>
<keyword evidence="2 6" id="KW-0662">Pyridine nucleotide biosynthesis</keyword>
<evidence type="ECO:0000313" key="10">
    <source>
        <dbReference type="Proteomes" id="UP000236584"/>
    </source>
</evidence>
<dbReference type="HAMAP" id="MF_01265">
    <property type="entry name" value="NadX"/>
    <property type="match status" value="1"/>
</dbReference>
<evidence type="ECO:0000256" key="1">
    <source>
        <dbReference type="ARBA" id="ARBA00008331"/>
    </source>
</evidence>
<feature type="binding site" evidence="6">
    <location>
        <position position="164"/>
    </location>
    <ligand>
        <name>NAD(+)</name>
        <dbReference type="ChEBI" id="CHEBI:57540"/>
    </ligand>
</feature>
<evidence type="ECO:0000256" key="3">
    <source>
        <dbReference type="ARBA" id="ARBA00022857"/>
    </source>
</evidence>
<dbReference type="InterPro" id="IPR011182">
    <property type="entry name" value="L-Asp_DH"/>
</dbReference>
<dbReference type="AlphaFoldDB" id="A0A2I8VID2"/>
<keyword evidence="4 6" id="KW-0560">Oxidoreductase</keyword>
<keyword evidence="5 6" id="KW-0520">NAD</keyword>
<dbReference type="EC" id="1.4.1.21" evidence="6"/>
<dbReference type="RefSeq" id="WP_103424506.1">
    <property type="nucleotide sequence ID" value="NZ_CP026309.1"/>
</dbReference>
<organism evidence="9 10">
    <name type="scientific">Salinigranum rubrum</name>
    <dbReference type="NCBI Taxonomy" id="755307"/>
    <lineage>
        <taxon>Archaea</taxon>
        <taxon>Methanobacteriati</taxon>
        <taxon>Methanobacteriota</taxon>
        <taxon>Stenosarchaea group</taxon>
        <taxon>Halobacteria</taxon>
        <taxon>Halobacteriales</taxon>
        <taxon>Haloferacaceae</taxon>
        <taxon>Salinigranum</taxon>
    </lineage>
</organism>
<dbReference type="GO" id="GO:0009435">
    <property type="term" value="P:NAD+ biosynthetic process"/>
    <property type="evidence" value="ECO:0007669"/>
    <property type="project" value="UniProtKB-UniRule"/>
</dbReference>
<dbReference type="EMBL" id="CP026309">
    <property type="protein sequence ID" value="AUV80819.1"/>
    <property type="molecule type" value="Genomic_DNA"/>
</dbReference>
<keyword evidence="10" id="KW-1185">Reference proteome</keyword>
<dbReference type="InterPro" id="IPR005106">
    <property type="entry name" value="Asp/hSer_DH_NAD-bd"/>
</dbReference>
<feature type="active site" evidence="6">
    <location>
        <position position="194"/>
    </location>
</feature>
<dbReference type="Pfam" id="PF03447">
    <property type="entry name" value="NAD_binding_3"/>
    <property type="match status" value="1"/>
</dbReference>
<keyword evidence="3 6" id="KW-0521">NADP</keyword>
<dbReference type="GO" id="GO:0051287">
    <property type="term" value="F:NAD binding"/>
    <property type="evidence" value="ECO:0007669"/>
    <property type="project" value="UniProtKB-UniRule"/>
</dbReference>
<evidence type="ECO:0000256" key="2">
    <source>
        <dbReference type="ARBA" id="ARBA00022642"/>
    </source>
</evidence>
<dbReference type="NCBIfam" id="NF009828">
    <property type="entry name" value="PRK13303.1-3"/>
    <property type="match status" value="1"/>
</dbReference>
<dbReference type="InterPro" id="IPR020626">
    <property type="entry name" value="Asp_DH_prok"/>
</dbReference>
<evidence type="ECO:0000256" key="5">
    <source>
        <dbReference type="ARBA" id="ARBA00023027"/>
    </source>
</evidence>
<comment type="function">
    <text evidence="6">Specifically catalyzes the NAD or NADP-dependent dehydrogenation of L-aspartate to iminoaspartate.</text>
</comment>
<dbReference type="Gene3D" id="3.40.50.720">
    <property type="entry name" value="NAD(P)-binding Rossmann-like Domain"/>
    <property type="match status" value="1"/>
</dbReference>
<dbReference type="InterPro" id="IPR036291">
    <property type="entry name" value="NAD(P)-bd_dom_sf"/>
</dbReference>
<reference evidence="9 10" key="1">
    <citation type="submission" date="2018-01" db="EMBL/GenBank/DDBJ databases">
        <title>Complete genome sequence of Salinigranum rubrum GX10T, an extremely halophilic archaeon isolated from a marine solar saltern.</title>
        <authorList>
            <person name="Han S."/>
        </authorList>
    </citation>
    <scope>NUCLEOTIDE SEQUENCE [LARGE SCALE GENOMIC DNA]</scope>
    <source>
        <strain evidence="9 10">GX10</strain>
    </source>
</reference>
<dbReference type="GO" id="GO:0050661">
    <property type="term" value="F:NADP binding"/>
    <property type="evidence" value="ECO:0007669"/>
    <property type="project" value="UniProtKB-UniRule"/>
</dbReference>
<dbReference type="Pfam" id="PF01958">
    <property type="entry name" value="Asp_DH_C"/>
    <property type="match status" value="1"/>
</dbReference>